<keyword evidence="6 8" id="KW-0807">Transducer</keyword>
<evidence type="ECO:0000313" key="11">
    <source>
        <dbReference type="EMBL" id="MBC9252653.1"/>
    </source>
</evidence>
<protein>
    <submittedName>
        <fullName evidence="11">Chemotaxis protein</fullName>
    </submittedName>
</protein>
<evidence type="ECO:0000256" key="9">
    <source>
        <dbReference type="SAM" id="Phobius"/>
    </source>
</evidence>
<comment type="subcellular location">
    <subcellularLocation>
        <location evidence="1">Membrane</location>
    </subcellularLocation>
</comment>
<name>A0ABR7S584_AQUAC</name>
<feature type="transmembrane region" description="Helical" evidence="9">
    <location>
        <begin position="142"/>
        <end position="166"/>
    </location>
</feature>
<dbReference type="PRINTS" id="PR00260">
    <property type="entry name" value="CHEMTRNSDUCR"/>
</dbReference>
<sequence length="499" mass="53978">MSHSAFTLDGHYRKADRIMLGVLWLMFLYALGLAAWHDRWLQALLVGGGTVLTLTLLNQLIAGRRLMRCCMAAAFMVMSALHINLASGTAEIHFGIFVFLAFLVYYRDWLPIVVAAGLIAVHHLVFFALQQQGAGVFVIRDGTWPVVFLHAFYVVLESAILIYLALQAYAEAREGEALMQVVAYLTEHEDRVDLRHRSQASGPLAKRLNHFLGLLDELVSEVVGDTRGLSGTADSLGQATRQLRDGAARQLDETAYMASAMQQMSGAINEVAGHAERAAQTARAANGRAADGSTAVSGTRNEIVRLAERIDGTDQEVQDLARQSEQIGRVLEVIRTIAEQTNLLALNAAIEAARAGDQGRGFAVVADEVRNLAQKTAASTAEIQDIIGRLQHGSRQAASAMQDSRQSVARCVEDSRRTAELLEVVAEEIAAISQMNELIAAATHEQSAVSGEVSEHLGSVQQVAERNAGDAGMLDSESARLRDLARRLGGLSARFAVSD</sequence>
<feature type="transmembrane region" description="Helical" evidence="9">
    <location>
        <begin position="43"/>
        <end position="61"/>
    </location>
</feature>
<evidence type="ECO:0000259" key="10">
    <source>
        <dbReference type="PROSITE" id="PS50111"/>
    </source>
</evidence>
<dbReference type="InterPro" id="IPR004090">
    <property type="entry name" value="Chemotax_Me-accpt_rcpt"/>
</dbReference>
<accession>A0ABR7S584</accession>
<feature type="transmembrane region" description="Helical" evidence="9">
    <location>
        <begin position="73"/>
        <end position="103"/>
    </location>
</feature>
<keyword evidence="2" id="KW-0145">Chemotaxis</keyword>
<dbReference type="CDD" id="cd11386">
    <property type="entry name" value="MCP_signal"/>
    <property type="match status" value="1"/>
</dbReference>
<dbReference type="SUPFAM" id="SSF58104">
    <property type="entry name" value="Methyl-accepting chemotaxis protein (MCP) signaling domain"/>
    <property type="match status" value="1"/>
</dbReference>
<dbReference type="Gene3D" id="1.10.287.950">
    <property type="entry name" value="Methyl-accepting chemotaxis protein"/>
    <property type="match status" value="1"/>
</dbReference>
<dbReference type="PANTHER" id="PTHR32089">
    <property type="entry name" value="METHYL-ACCEPTING CHEMOTAXIS PROTEIN MCPB"/>
    <property type="match status" value="1"/>
</dbReference>
<keyword evidence="4 9" id="KW-1133">Transmembrane helix</keyword>
<organism evidence="11 12">
    <name type="scientific">Aquipseudomonas alcaligenes</name>
    <name type="common">Pseudomonas alcaligenes</name>
    <dbReference type="NCBI Taxonomy" id="43263"/>
    <lineage>
        <taxon>Bacteria</taxon>
        <taxon>Pseudomonadati</taxon>
        <taxon>Pseudomonadota</taxon>
        <taxon>Gammaproteobacteria</taxon>
        <taxon>Pseudomonadales</taxon>
        <taxon>Pseudomonadaceae</taxon>
        <taxon>Aquipseudomonas</taxon>
    </lineage>
</organism>
<dbReference type="RefSeq" id="WP_187808105.1">
    <property type="nucleotide sequence ID" value="NZ_LZEU01000001.1"/>
</dbReference>
<feature type="transmembrane region" description="Helical" evidence="9">
    <location>
        <begin position="109"/>
        <end position="130"/>
    </location>
</feature>
<dbReference type="PROSITE" id="PS50111">
    <property type="entry name" value="CHEMOTAXIS_TRANSDUC_2"/>
    <property type="match status" value="1"/>
</dbReference>
<evidence type="ECO:0000256" key="3">
    <source>
        <dbReference type="ARBA" id="ARBA00022692"/>
    </source>
</evidence>
<comment type="caution">
    <text evidence="11">The sequence shown here is derived from an EMBL/GenBank/DDBJ whole genome shotgun (WGS) entry which is preliminary data.</text>
</comment>
<gene>
    <name evidence="11" type="ORF">A9179_20505</name>
</gene>
<keyword evidence="12" id="KW-1185">Reference proteome</keyword>
<evidence type="ECO:0000256" key="8">
    <source>
        <dbReference type="PROSITE-ProRule" id="PRU00284"/>
    </source>
</evidence>
<dbReference type="Proteomes" id="UP000744555">
    <property type="component" value="Unassembled WGS sequence"/>
</dbReference>
<comment type="similarity">
    <text evidence="7">Belongs to the methyl-accepting chemotaxis (MCP) protein family.</text>
</comment>
<keyword evidence="3 9" id="KW-0812">Transmembrane</keyword>
<keyword evidence="5 9" id="KW-0472">Membrane</keyword>
<feature type="transmembrane region" description="Helical" evidence="9">
    <location>
        <begin position="18"/>
        <end position="37"/>
    </location>
</feature>
<dbReference type="PANTHER" id="PTHR32089:SF120">
    <property type="entry name" value="METHYL-ACCEPTING CHEMOTAXIS PROTEIN TLPQ"/>
    <property type="match status" value="1"/>
</dbReference>
<evidence type="ECO:0000256" key="4">
    <source>
        <dbReference type="ARBA" id="ARBA00022989"/>
    </source>
</evidence>
<evidence type="ECO:0000256" key="2">
    <source>
        <dbReference type="ARBA" id="ARBA00022500"/>
    </source>
</evidence>
<evidence type="ECO:0000313" key="12">
    <source>
        <dbReference type="Proteomes" id="UP000744555"/>
    </source>
</evidence>
<reference evidence="11 12" key="1">
    <citation type="submission" date="2016-06" db="EMBL/GenBank/DDBJ databases">
        <authorList>
            <person name="Ramos C."/>
            <person name="Pintado A."/>
            <person name="Crespo-Gomez J.I."/>
        </authorList>
    </citation>
    <scope>NUCLEOTIDE SEQUENCE [LARGE SCALE GENOMIC DNA]</scope>
    <source>
        <strain evidence="11 12">AVO110</strain>
    </source>
</reference>
<proteinExistence type="inferred from homology"/>
<evidence type="ECO:0000256" key="1">
    <source>
        <dbReference type="ARBA" id="ARBA00004370"/>
    </source>
</evidence>
<dbReference type="InterPro" id="IPR004089">
    <property type="entry name" value="MCPsignal_dom"/>
</dbReference>
<dbReference type="Pfam" id="PF00015">
    <property type="entry name" value="MCPsignal"/>
    <property type="match status" value="1"/>
</dbReference>
<dbReference type="EMBL" id="LZEU01000001">
    <property type="protein sequence ID" value="MBC9252653.1"/>
    <property type="molecule type" value="Genomic_DNA"/>
</dbReference>
<dbReference type="SMART" id="SM00283">
    <property type="entry name" value="MA"/>
    <property type="match status" value="1"/>
</dbReference>
<evidence type="ECO:0000256" key="7">
    <source>
        <dbReference type="ARBA" id="ARBA00029447"/>
    </source>
</evidence>
<evidence type="ECO:0000256" key="5">
    <source>
        <dbReference type="ARBA" id="ARBA00023136"/>
    </source>
</evidence>
<evidence type="ECO:0000256" key="6">
    <source>
        <dbReference type="ARBA" id="ARBA00023224"/>
    </source>
</evidence>
<feature type="domain" description="Methyl-accepting transducer" evidence="10">
    <location>
        <begin position="225"/>
        <end position="461"/>
    </location>
</feature>